<accession>A0A6N2KJK4</accession>
<proteinExistence type="predicted"/>
<gene>
    <name evidence="1" type="ORF">SVIM_LOCUS55998</name>
</gene>
<organism evidence="1">
    <name type="scientific">Salix viminalis</name>
    <name type="common">Common osier</name>
    <name type="synonym">Basket willow</name>
    <dbReference type="NCBI Taxonomy" id="40686"/>
    <lineage>
        <taxon>Eukaryota</taxon>
        <taxon>Viridiplantae</taxon>
        <taxon>Streptophyta</taxon>
        <taxon>Embryophyta</taxon>
        <taxon>Tracheophyta</taxon>
        <taxon>Spermatophyta</taxon>
        <taxon>Magnoliopsida</taxon>
        <taxon>eudicotyledons</taxon>
        <taxon>Gunneridae</taxon>
        <taxon>Pentapetalae</taxon>
        <taxon>rosids</taxon>
        <taxon>fabids</taxon>
        <taxon>Malpighiales</taxon>
        <taxon>Salicaceae</taxon>
        <taxon>Saliceae</taxon>
        <taxon>Salix</taxon>
    </lineage>
</organism>
<evidence type="ECO:0008006" key="2">
    <source>
        <dbReference type="Google" id="ProtNLM"/>
    </source>
</evidence>
<evidence type="ECO:0000313" key="1">
    <source>
        <dbReference type="EMBL" id="VFU25213.1"/>
    </source>
</evidence>
<dbReference type="AlphaFoldDB" id="A0A6N2KJK4"/>
<sequence length="113" mass="13641">MTNEVRWRIRLTENRCYSLCVHEVETIAHALRDCLRARKIWEAFVKVEERQLFFSQNWYTWMLSNLAIRRGNASRVNWPLECDRESDVLEDPPSGVYTLLYYDLIEFTIPRLI</sequence>
<dbReference type="EMBL" id="CAADRP010000224">
    <property type="protein sequence ID" value="VFU25213.1"/>
    <property type="molecule type" value="Genomic_DNA"/>
</dbReference>
<name>A0A6N2KJK4_SALVM</name>
<reference evidence="1" key="1">
    <citation type="submission" date="2019-03" db="EMBL/GenBank/DDBJ databases">
        <authorList>
            <person name="Mank J."/>
            <person name="Almeida P."/>
        </authorList>
    </citation>
    <scope>NUCLEOTIDE SEQUENCE</scope>
    <source>
        <strain evidence="1">78183</strain>
    </source>
</reference>
<protein>
    <recommendedName>
        <fullName evidence="2">Reverse transcriptase zinc-binding domain-containing protein</fullName>
    </recommendedName>
</protein>